<evidence type="ECO:0000313" key="1">
    <source>
        <dbReference type="EMBL" id="KDR16377.1"/>
    </source>
</evidence>
<name>A0A067R0G8_ZOONE</name>
<dbReference type="EMBL" id="KK852796">
    <property type="protein sequence ID" value="KDR16377.1"/>
    <property type="molecule type" value="Genomic_DNA"/>
</dbReference>
<reference evidence="1 2" key="1">
    <citation type="journal article" date="2014" name="Nat. Commun.">
        <title>Molecular traces of alternative social organization in a termite genome.</title>
        <authorList>
            <person name="Terrapon N."/>
            <person name="Li C."/>
            <person name="Robertson H.M."/>
            <person name="Ji L."/>
            <person name="Meng X."/>
            <person name="Booth W."/>
            <person name="Chen Z."/>
            <person name="Childers C.P."/>
            <person name="Glastad K.M."/>
            <person name="Gokhale K."/>
            <person name="Gowin J."/>
            <person name="Gronenberg W."/>
            <person name="Hermansen R.A."/>
            <person name="Hu H."/>
            <person name="Hunt B.G."/>
            <person name="Huylmans A.K."/>
            <person name="Khalil S.M."/>
            <person name="Mitchell R.D."/>
            <person name="Munoz-Torres M.C."/>
            <person name="Mustard J.A."/>
            <person name="Pan H."/>
            <person name="Reese J.T."/>
            <person name="Scharf M.E."/>
            <person name="Sun F."/>
            <person name="Vogel H."/>
            <person name="Xiao J."/>
            <person name="Yang W."/>
            <person name="Yang Z."/>
            <person name="Yang Z."/>
            <person name="Zhou J."/>
            <person name="Zhu J."/>
            <person name="Brent C.S."/>
            <person name="Elsik C.G."/>
            <person name="Goodisman M.A."/>
            <person name="Liberles D.A."/>
            <person name="Roe R.M."/>
            <person name="Vargo E.L."/>
            <person name="Vilcinskas A."/>
            <person name="Wang J."/>
            <person name="Bornberg-Bauer E."/>
            <person name="Korb J."/>
            <person name="Zhang G."/>
            <person name="Liebig J."/>
        </authorList>
    </citation>
    <scope>NUCLEOTIDE SEQUENCE [LARGE SCALE GENOMIC DNA]</scope>
    <source>
        <tissue evidence="1">Whole organism</tissue>
    </source>
</reference>
<proteinExistence type="predicted"/>
<gene>
    <name evidence="1" type="ORF">L798_10035</name>
</gene>
<evidence type="ECO:0000313" key="2">
    <source>
        <dbReference type="Proteomes" id="UP000027135"/>
    </source>
</evidence>
<accession>A0A067R0G8</accession>
<dbReference type="Proteomes" id="UP000027135">
    <property type="component" value="Unassembled WGS sequence"/>
</dbReference>
<dbReference type="AlphaFoldDB" id="A0A067R0G8"/>
<sequence>MRNVVAPPCGRDVPDIRKLPPSLFPSTWYLAKLLHIMFPLQITVYRRQHPMVRKLSMLLNSSFSKMHSVSSLHSIKIEVLFSHSFNNVSDTSVTLEPFVVSHWYLDMFTSWNYNS</sequence>
<organism evidence="1 2">
    <name type="scientific">Zootermopsis nevadensis</name>
    <name type="common">Dampwood termite</name>
    <dbReference type="NCBI Taxonomy" id="136037"/>
    <lineage>
        <taxon>Eukaryota</taxon>
        <taxon>Metazoa</taxon>
        <taxon>Ecdysozoa</taxon>
        <taxon>Arthropoda</taxon>
        <taxon>Hexapoda</taxon>
        <taxon>Insecta</taxon>
        <taxon>Pterygota</taxon>
        <taxon>Neoptera</taxon>
        <taxon>Polyneoptera</taxon>
        <taxon>Dictyoptera</taxon>
        <taxon>Blattodea</taxon>
        <taxon>Blattoidea</taxon>
        <taxon>Termitoidae</taxon>
        <taxon>Termopsidae</taxon>
        <taxon>Zootermopsis</taxon>
    </lineage>
</organism>
<keyword evidence="2" id="KW-1185">Reference proteome</keyword>
<protein>
    <submittedName>
        <fullName evidence="1">Uncharacterized protein</fullName>
    </submittedName>
</protein>
<dbReference type="InParanoid" id="A0A067R0G8"/>